<protein>
    <recommendedName>
        <fullName evidence="8">RecA family profile 1 domain-containing protein</fullName>
    </recommendedName>
</protein>
<evidence type="ECO:0000256" key="7">
    <source>
        <dbReference type="SAM" id="MobiDB-lite"/>
    </source>
</evidence>
<evidence type="ECO:0000256" key="2">
    <source>
        <dbReference type="ARBA" id="ARBA00022741"/>
    </source>
</evidence>
<organism evidence="9 10">
    <name type="scientific">Helicocarpus griseus UAMH5409</name>
    <dbReference type="NCBI Taxonomy" id="1447875"/>
    <lineage>
        <taxon>Eukaryota</taxon>
        <taxon>Fungi</taxon>
        <taxon>Dikarya</taxon>
        <taxon>Ascomycota</taxon>
        <taxon>Pezizomycotina</taxon>
        <taxon>Eurotiomycetes</taxon>
        <taxon>Eurotiomycetidae</taxon>
        <taxon>Onygenales</taxon>
        <taxon>Ajellomycetaceae</taxon>
        <taxon>Helicocarpus</taxon>
    </lineage>
</organism>
<dbReference type="InterPro" id="IPR020588">
    <property type="entry name" value="RecA_ATP-bd"/>
</dbReference>
<dbReference type="OrthoDB" id="5957327at2759"/>
<keyword evidence="4" id="KW-0067">ATP-binding</keyword>
<sequence>MTSQEADSGESSNLDKALHQERPEVPFHIFGDLKSTPPLNGGYDNAISTGLPRLDAALALRSGLRPSPLGPGRGNGRTASQPAASTRGVRRGEVTEVMGPRGTGKTAFAMGIAASVLQAGQKVVWIDTAGPVNPTRLNDILEREKNTLLPDSSSPSHPAPSRENETGKLLNQLLHFHPPTLAHLLALISHPPKVFPPNDTGLIVVDSISSLFTSEYRTRLPPKNRRPKFTAINTETNEERTRWKIIGNLVMNLKKLAAKFNCVVIAINEMASRFREGQPPVLHESLSGVTWDSGIATRIVLCWHWLPPRFRSRVRMKRVRLAEVVRTEKIGLLHGRSQRVVPFVIKKGGLYEFAPRHGATPLPLSIRTPVAHVRSKRKLDPAIGSPDARQRLRIDSAAAPDFKIEGSDQSEGTGRSTPFESSLAMSVKEEEEGDEYDWLDEDGRELSVESVDEDENEANNEDENNNCGGDATPPSHHAARGNIDEDAVLLLQNISDNDEFD</sequence>
<dbReference type="PROSITE" id="PS50162">
    <property type="entry name" value="RECA_2"/>
    <property type="match status" value="1"/>
</dbReference>
<accession>A0A2B7WH56</accession>
<keyword evidence="2" id="KW-0547">Nucleotide-binding</keyword>
<proteinExistence type="predicted"/>
<dbReference type="Gene3D" id="3.40.50.300">
    <property type="entry name" value="P-loop containing nucleotide triphosphate hydrolases"/>
    <property type="match status" value="1"/>
</dbReference>
<gene>
    <name evidence="9" type="ORF">AJ79_09797</name>
</gene>
<dbReference type="GO" id="GO:0000400">
    <property type="term" value="F:four-way junction DNA binding"/>
    <property type="evidence" value="ECO:0007669"/>
    <property type="project" value="TreeGrafter"/>
</dbReference>
<dbReference type="CDD" id="cd01393">
    <property type="entry name" value="RecA-like"/>
    <property type="match status" value="1"/>
</dbReference>
<evidence type="ECO:0000256" key="6">
    <source>
        <dbReference type="ARBA" id="ARBA00023242"/>
    </source>
</evidence>
<dbReference type="GO" id="GO:0140664">
    <property type="term" value="F:ATP-dependent DNA damage sensor activity"/>
    <property type="evidence" value="ECO:0007669"/>
    <property type="project" value="InterPro"/>
</dbReference>
<name>A0A2B7WH56_9EURO</name>
<dbReference type="STRING" id="1447875.A0A2B7WH56"/>
<dbReference type="GO" id="GO:0005657">
    <property type="term" value="C:replication fork"/>
    <property type="evidence" value="ECO:0007669"/>
    <property type="project" value="TreeGrafter"/>
</dbReference>
<dbReference type="Proteomes" id="UP000223968">
    <property type="component" value="Unassembled WGS sequence"/>
</dbReference>
<dbReference type="EMBL" id="PDNB01000303">
    <property type="protein sequence ID" value="PGG95942.1"/>
    <property type="molecule type" value="Genomic_DNA"/>
</dbReference>
<dbReference type="PANTHER" id="PTHR46239:SF1">
    <property type="entry name" value="DNA REPAIR PROTEIN RAD51 HOMOLOG 3"/>
    <property type="match status" value="1"/>
</dbReference>
<reference evidence="9 10" key="1">
    <citation type="submission" date="2017-10" db="EMBL/GenBank/DDBJ databases">
        <title>Comparative genomics in systemic dimorphic fungi from Ajellomycetaceae.</title>
        <authorList>
            <person name="Munoz J.F."/>
            <person name="Mcewen J.G."/>
            <person name="Clay O.K."/>
            <person name="Cuomo C.A."/>
        </authorList>
    </citation>
    <scope>NUCLEOTIDE SEQUENCE [LARGE SCALE GENOMIC DNA]</scope>
    <source>
        <strain evidence="9 10">UAMH5409</strain>
    </source>
</reference>
<evidence type="ECO:0000259" key="8">
    <source>
        <dbReference type="PROSITE" id="PS50162"/>
    </source>
</evidence>
<keyword evidence="5" id="KW-0234">DNA repair</keyword>
<feature type="domain" description="RecA family profile 1" evidence="8">
    <location>
        <begin position="43"/>
        <end position="270"/>
    </location>
</feature>
<dbReference type="GO" id="GO:0033065">
    <property type="term" value="C:Rad51C-XRCC3 complex"/>
    <property type="evidence" value="ECO:0007669"/>
    <property type="project" value="TreeGrafter"/>
</dbReference>
<evidence type="ECO:0000256" key="3">
    <source>
        <dbReference type="ARBA" id="ARBA00022763"/>
    </source>
</evidence>
<dbReference type="InterPro" id="IPR027417">
    <property type="entry name" value="P-loop_NTPase"/>
</dbReference>
<feature type="compositionally biased region" description="Polar residues" evidence="7">
    <location>
        <begin position="407"/>
        <end position="424"/>
    </location>
</feature>
<dbReference type="InterPro" id="IPR052093">
    <property type="entry name" value="HR_Repair_Mediator"/>
</dbReference>
<dbReference type="SMART" id="SM00382">
    <property type="entry name" value="AAA"/>
    <property type="match status" value="1"/>
</dbReference>
<keyword evidence="3" id="KW-0227">DNA damage</keyword>
<dbReference type="PANTHER" id="PTHR46239">
    <property type="entry name" value="DNA REPAIR PROTEIN RAD51 HOMOLOG 3 RAD51C"/>
    <property type="match status" value="1"/>
</dbReference>
<dbReference type="InterPro" id="IPR003593">
    <property type="entry name" value="AAA+_ATPase"/>
</dbReference>
<keyword evidence="10" id="KW-1185">Reference proteome</keyword>
<dbReference type="AlphaFoldDB" id="A0A2B7WH56"/>
<evidence type="ECO:0000313" key="9">
    <source>
        <dbReference type="EMBL" id="PGG95942.1"/>
    </source>
</evidence>
<dbReference type="GO" id="GO:0005524">
    <property type="term" value="F:ATP binding"/>
    <property type="evidence" value="ECO:0007669"/>
    <property type="project" value="UniProtKB-KW"/>
</dbReference>
<feature type="region of interest" description="Disordered" evidence="7">
    <location>
        <begin position="378"/>
        <end position="484"/>
    </location>
</feature>
<comment type="subcellular location">
    <subcellularLocation>
        <location evidence="1">Nucleus</location>
    </subcellularLocation>
</comment>
<feature type="compositionally biased region" description="Acidic residues" evidence="7">
    <location>
        <begin position="450"/>
        <end position="464"/>
    </location>
</feature>
<feature type="region of interest" description="Disordered" evidence="7">
    <location>
        <begin position="63"/>
        <end position="91"/>
    </location>
</feature>
<evidence type="ECO:0000256" key="4">
    <source>
        <dbReference type="ARBA" id="ARBA00022840"/>
    </source>
</evidence>
<feature type="compositionally biased region" description="Acidic residues" evidence="7">
    <location>
        <begin position="429"/>
        <end position="443"/>
    </location>
</feature>
<dbReference type="GO" id="GO:0033063">
    <property type="term" value="C:Rad51B-Rad51C-Rad51D-XRCC2 complex"/>
    <property type="evidence" value="ECO:0007669"/>
    <property type="project" value="TreeGrafter"/>
</dbReference>
<dbReference type="SUPFAM" id="SSF52540">
    <property type="entry name" value="P-loop containing nucleoside triphosphate hydrolases"/>
    <property type="match status" value="1"/>
</dbReference>
<dbReference type="GO" id="GO:0000707">
    <property type="term" value="P:meiotic DNA recombinase assembly"/>
    <property type="evidence" value="ECO:0007669"/>
    <property type="project" value="TreeGrafter"/>
</dbReference>
<evidence type="ECO:0000256" key="1">
    <source>
        <dbReference type="ARBA" id="ARBA00004123"/>
    </source>
</evidence>
<evidence type="ECO:0000256" key="5">
    <source>
        <dbReference type="ARBA" id="ARBA00023204"/>
    </source>
</evidence>
<dbReference type="GO" id="GO:0007131">
    <property type="term" value="P:reciprocal meiotic recombination"/>
    <property type="evidence" value="ECO:0007669"/>
    <property type="project" value="TreeGrafter"/>
</dbReference>
<evidence type="ECO:0000313" key="10">
    <source>
        <dbReference type="Proteomes" id="UP000223968"/>
    </source>
</evidence>
<dbReference type="GO" id="GO:0008821">
    <property type="term" value="F:crossover junction DNA endonuclease activity"/>
    <property type="evidence" value="ECO:0007669"/>
    <property type="project" value="TreeGrafter"/>
</dbReference>
<keyword evidence="6" id="KW-0539">Nucleus</keyword>
<comment type="caution">
    <text evidence="9">The sequence shown here is derived from an EMBL/GenBank/DDBJ whole genome shotgun (WGS) entry which is preliminary data.</text>
</comment>